<dbReference type="InterPro" id="IPR020904">
    <property type="entry name" value="Sc_DH/Rdtase_CS"/>
</dbReference>
<keyword evidence="1" id="KW-0560">Oxidoreductase</keyword>
<comment type="caution">
    <text evidence="2">The sequence shown here is derived from an EMBL/GenBank/DDBJ whole genome shotgun (WGS) entry which is preliminary data.</text>
</comment>
<keyword evidence="3" id="KW-1185">Reference proteome</keyword>
<protein>
    <submittedName>
        <fullName evidence="2">SDR family NAD(P)-dependent oxidoreductase</fullName>
    </submittedName>
</protein>
<dbReference type="InterPro" id="IPR002347">
    <property type="entry name" value="SDR_fam"/>
</dbReference>
<dbReference type="AlphaFoldDB" id="A0A4S3M192"/>
<dbReference type="PANTHER" id="PTHR43658:SF8">
    <property type="entry name" value="17-BETA-HYDROXYSTEROID DEHYDROGENASE 14-RELATED"/>
    <property type="match status" value="1"/>
</dbReference>
<accession>A0A4S3M192</accession>
<evidence type="ECO:0000256" key="1">
    <source>
        <dbReference type="ARBA" id="ARBA00023002"/>
    </source>
</evidence>
<dbReference type="RefSeq" id="WP_136336803.1">
    <property type="nucleotide sequence ID" value="NZ_QXMP01000011.1"/>
</dbReference>
<dbReference type="SUPFAM" id="SSF51735">
    <property type="entry name" value="NAD(P)-binding Rossmann-fold domains"/>
    <property type="match status" value="1"/>
</dbReference>
<dbReference type="EMBL" id="SSMC01000003">
    <property type="protein sequence ID" value="THD66733.1"/>
    <property type="molecule type" value="Genomic_DNA"/>
</dbReference>
<dbReference type="PROSITE" id="PS00061">
    <property type="entry name" value="ADH_SHORT"/>
    <property type="match status" value="1"/>
</dbReference>
<evidence type="ECO:0000313" key="3">
    <source>
        <dbReference type="Proteomes" id="UP000305939"/>
    </source>
</evidence>
<dbReference type="Gene3D" id="3.40.50.720">
    <property type="entry name" value="NAD(P)-binding Rossmann-like Domain"/>
    <property type="match status" value="1"/>
</dbReference>
<dbReference type="OrthoDB" id="9804104at2"/>
<gene>
    <name evidence="2" type="ORF">E7Z59_13200</name>
</gene>
<organism evidence="2 3">
    <name type="scientific">Robertkochia marina</name>
    <dbReference type="NCBI Taxonomy" id="1227945"/>
    <lineage>
        <taxon>Bacteria</taxon>
        <taxon>Pseudomonadati</taxon>
        <taxon>Bacteroidota</taxon>
        <taxon>Flavobacteriia</taxon>
        <taxon>Flavobacteriales</taxon>
        <taxon>Flavobacteriaceae</taxon>
        <taxon>Robertkochia</taxon>
    </lineage>
</organism>
<sequence length="263" mass="27586">MELKNQVAVITGGASGIGAATGKALAAKGTKVVLADMNEEGLNAVVEEIKADGGDAIGVVTNVTLEEEVSNLMDKALEAYGAINIVLPSAGIFKDAFFISPDRETGKVRKTMSTDQFMAVIQVNLLGTFLTLREAAARMIDHGCKGVLFTVSSINKEGQPGQLNYSSTKASVALWPKILGGEFHAKGINDIRVVGIAPGYVRTPILEAMKPEVLDSIVKDVAIGRLVDPAEIVDTIEFAVKNEAITGTTLEVSGGVMSKGLVK</sequence>
<dbReference type="PRINTS" id="PR00081">
    <property type="entry name" value="GDHRDH"/>
</dbReference>
<dbReference type="Pfam" id="PF00106">
    <property type="entry name" value="adh_short"/>
    <property type="match status" value="1"/>
</dbReference>
<name>A0A4S3M192_9FLAO</name>
<reference evidence="2 3" key="1">
    <citation type="submission" date="2019-04" db="EMBL/GenBank/DDBJ databases">
        <title>Draft genome sequence of Robertkochia marina CC-AMO-30D.</title>
        <authorList>
            <person name="Hameed A."/>
            <person name="Lin S.-Y."/>
            <person name="Shahina M."/>
            <person name="Lai W.-A."/>
            <person name="Young C.-C."/>
        </authorList>
    </citation>
    <scope>NUCLEOTIDE SEQUENCE [LARGE SCALE GENOMIC DNA]</scope>
    <source>
        <strain evidence="2 3">CC-AMO-30D</strain>
    </source>
</reference>
<dbReference type="Proteomes" id="UP000305939">
    <property type="component" value="Unassembled WGS sequence"/>
</dbReference>
<dbReference type="GO" id="GO:0016491">
    <property type="term" value="F:oxidoreductase activity"/>
    <property type="evidence" value="ECO:0007669"/>
    <property type="project" value="UniProtKB-KW"/>
</dbReference>
<proteinExistence type="predicted"/>
<evidence type="ECO:0000313" key="2">
    <source>
        <dbReference type="EMBL" id="THD66733.1"/>
    </source>
</evidence>
<dbReference type="PANTHER" id="PTHR43658">
    <property type="entry name" value="SHORT-CHAIN DEHYDROGENASE/REDUCTASE"/>
    <property type="match status" value="1"/>
</dbReference>
<dbReference type="InterPro" id="IPR036291">
    <property type="entry name" value="NAD(P)-bd_dom_sf"/>
</dbReference>